<comment type="subunit">
    <text evidence="10">F-type ATPases have 2 components, CF(1) - the catalytic core - and CF(0) - the membrane proton channel. CF(1) has five subunits: alpha(3), beta(3), gamma(1), delta(1), epsilon(1). CF(0) has three main subunits: a, b and c.</text>
</comment>
<accession>A0A840YH58</accession>
<evidence type="ECO:0000256" key="9">
    <source>
        <dbReference type="ARBA" id="ARBA00023310"/>
    </source>
</evidence>
<dbReference type="Gene3D" id="1.10.287.80">
    <property type="entry name" value="ATP synthase, gamma subunit, helix hairpin domain"/>
    <property type="match status" value="1"/>
</dbReference>
<organism evidence="11 12">
    <name type="scientific">Muricoccus pecuniae</name>
    <dbReference type="NCBI Taxonomy" id="693023"/>
    <lineage>
        <taxon>Bacteria</taxon>
        <taxon>Pseudomonadati</taxon>
        <taxon>Pseudomonadota</taxon>
        <taxon>Alphaproteobacteria</taxon>
        <taxon>Acetobacterales</taxon>
        <taxon>Roseomonadaceae</taxon>
        <taxon>Muricoccus</taxon>
    </lineage>
</organism>
<dbReference type="PANTHER" id="PTHR11693">
    <property type="entry name" value="ATP SYNTHASE GAMMA CHAIN"/>
    <property type="match status" value="1"/>
</dbReference>
<evidence type="ECO:0000313" key="12">
    <source>
        <dbReference type="Proteomes" id="UP000580654"/>
    </source>
</evidence>
<evidence type="ECO:0000256" key="7">
    <source>
        <dbReference type="ARBA" id="ARBA00023136"/>
    </source>
</evidence>
<dbReference type="RefSeq" id="WP_184514935.1">
    <property type="nucleotide sequence ID" value="NZ_JACIJD010000004.1"/>
</dbReference>
<dbReference type="PROSITE" id="PS00153">
    <property type="entry name" value="ATPASE_GAMMA"/>
    <property type="match status" value="1"/>
</dbReference>
<dbReference type="AlphaFoldDB" id="A0A840YH58"/>
<gene>
    <name evidence="10" type="primary">atpG</name>
    <name evidence="11" type="ORF">FHS87_001220</name>
</gene>
<dbReference type="InterPro" id="IPR023632">
    <property type="entry name" value="ATP_synth_F1_gsu_CS"/>
</dbReference>
<evidence type="ECO:0000256" key="8">
    <source>
        <dbReference type="ARBA" id="ARBA00023196"/>
    </source>
</evidence>
<name>A0A840YH58_9PROT</name>
<keyword evidence="9 10" id="KW-0066">ATP synthesis</keyword>
<evidence type="ECO:0000256" key="4">
    <source>
        <dbReference type="ARBA" id="ARBA00022448"/>
    </source>
</evidence>
<dbReference type="HAMAP" id="MF_00815">
    <property type="entry name" value="ATP_synth_gamma_bact"/>
    <property type="match status" value="1"/>
</dbReference>
<dbReference type="InterPro" id="IPR035968">
    <property type="entry name" value="ATP_synth_F1_ATPase_gsu"/>
</dbReference>
<dbReference type="PIRSF" id="PIRSF039089">
    <property type="entry name" value="ATP_synthase_gamma"/>
    <property type="match status" value="1"/>
</dbReference>
<keyword evidence="7 10" id="KW-0472">Membrane</keyword>
<protein>
    <recommendedName>
        <fullName evidence="10">ATP synthase gamma chain</fullName>
    </recommendedName>
    <alternativeName>
        <fullName evidence="10">ATP synthase F1 sector gamma subunit</fullName>
    </alternativeName>
    <alternativeName>
        <fullName evidence="10">F-ATPase gamma subunit</fullName>
    </alternativeName>
</protein>
<keyword evidence="8 10" id="KW-0139">CF(1)</keyword>
<dbReference type="CDD" id="cd12151">
    <property type="entry name" value="F1-ATPase_gamma"/>
    <property type="match status" value="1"/>
</dbReference>
<proteinExistence type="inferred from homology"/>
<dbReference type="PANTHER" id="PTHR11693:SF22">
    <property type="entry name" value="ATP SYNTHASE SUBUNIT GAMMA, MITOCHONDRIAL"/>
    <property type="match status" value="1"/>
</dbReference>
<comment type="subcellular location">
    <subcellularLocation>
        <location evidence="10">Cell membrane</location>
        <topology evidence="10">Peripheral membrane protein</topology>
    </subcellularLocation>
    <subcellularLocation>
        <location evidence="2">Membrane</location>
        <topology evidence="2">Peripheral membrane protein</topology>
    </subcellularLocation>
</comment>
<dbReference type="GO" id="GO:0046933">
    <property type="term" value="F:proton-transporting ATP synthase activity, rotational mechanism"/>
    <property type="evidence" value="ECO:0007669"/>
    <property type="project" value="UniProtKB-UniRule"/>
</dbReference>
<dbReference type="Pfam" id="PF00231">
    <property type="entry name" value="ATP-synt"/>
    <property type="match status" value="1"/>
</dbReference>
<evidence type="ECO:0000256" key="1">
    <source>
        <dbReference type="ARBA" id="ARBA00003456"/>
    </source>
</evidence>
<dbReference type="NCBIfam" id="NF004146">
    <property type="entry name" value="PRK05621.1-4"/>
    <property type="match status" value="1"/>
</dbReference>
<dbReference type="PRINTS" id="PR00126">
    <property type="entry name" value="ATPASEGAMMA"/>
</dbReference>
<keyword evidence="12" id="KW-1185">Reference proteome</keyword>
<dbReference type="GO" id="GO:0005524">
    <property type="term" value="F:ATP binding"/>
    <property type="evidence" value="ECO:0007669"/>
    <property type="project" value="UniProtKB-UniRule"/>
</dbReference>
<dbReference type="GO" id="GO:0042777">
    <property type="term" value="P:proton motive force-driven plasma membrane ATP synthesis"/>
    <property type="evidence" value="ECO:0007669"/>
    <property type="project" value="UniProtKB-UniRule"/>
</dbReference>
<evidence type="ECO:0000256" key="10">
    <source>
        <dbReference type="HAMAP-Rule" id="MF_00815"/>
    </source>
</evidence>
<keyword evidence="6 10" id="KW-0406">Ion transport</keyword>
<evidence type="ECO:0000256" key="2">
    <source>
        <dbReference type="ARBA" id="ARBA00004170"/>
    </source>
</evidence>
<dbReference type="NCBIfam" id="TIGR01146">
    <property type="entry name" value="ATPsyn_F1gamma"/>
    <property type="match status" value="1"/>
</dbReference>
<keyword evidence="4 10" id="KW-0813">Transport</keyword>
<dbReference type="EMBL" id="JACIJD010000004">
    <property type="protein sequence ID" value="MBB5693194.1"/>
    <property type="molecule type" value="Genomic_DNA"/>
</dbReference>
<sequence>MASLKDLRGRINSVKSTRKITQAMKMVAAAKLRRAQAQAEAARPYAQRMERMLASLGAAVADSPEAPKMLIGTGRDQVHLLVVVTAERGLSGAFNTNAGRFARARIRALEAEGKTVKLLTVGRKGASYLKREFASRLIGEVSYHTVKRIGFEQADELATRITAMLEAGEFDVCTLIYNRFQSVISQVASEQRLIPAPLPANDTAAAPATGGAPALYEYEPGEEELLAALLPKNLAIQIYRALLENQAGFYGSQMTAMDNATRNAGDMINRLTLNYNRTRQANITKELIEIISGAEAV</sequence>
<comment type="caution">
    <text evidence="11">The sequence shown here is derived from an EMBL/GenBank/DDBJ whole genome shotgun (WGS) entry which is preliminary data.</text>
</comment>
<comment type="function">
    <text evidence="1 10">Produces ATP from ADP in the presence of a proton gradient across the membrane. The gamma chain is believed to be important in regulating ATPase activity and the flow of protons through the CF(0) complex.</text>
</comment>
<evidence type="ECO:0000256" key="5">
    <source>
        <dbReference type="ARBA" id="ARBA00022781"/>
    </source>
</evidence>
<dbReference type="Gene3D" id="3.40.1380.10">
    <property type="match status" value="1"/>
</dbReference>
<evidence type="ECO:0000256" key="6">
    <source>
        <dbReference type="ARBA" id="ARBA00023065"/>
    </source>
</evidence>
<comment type="similarity">
    <text evidence="3 10">Belongs to the ATPase gamma chain family.</text>
</comment>
<dbReference type="GO" id="GO:0005886">
    <property type="term" value="C:plasma membrane"/>
    <property type="evidence" value="ECO:0007669"/>
    <property type="project" value="UniProtKB-SubCell"/>
</dbReference>
<evidence type="ECO:0000313" key="11">
    <source>
        <dbReference type="EMBL" id="MBB5693194.1"/>
    </source>
</evidence>
<dbReference type="GO" id="GO:0045259">
    <property type="term" value="C:proton-transporting ATP synthase complex"/>
    <property type="evidence" value="ECO:0007669"/>
    <property type="project" value="UniProtKB-KW"/>
</dbReference>
<dbReference type="InterPro" id="IPR000131">
    <property type="entry name" value="ATP_synth_F1_gsu"/>
</dbReference>
<keyword evidence="5 10" id="KW-0375">Hydrogen ion transport</keyword>
<dbReference type="SUPFAM" id="SSF52943">
    <property type="entry name" value="ATP synthase (F1-ATPase), gamma subunit"/>
    <property type="match status" value="1"/>
</dbReference>
<reference evidence="11 12" key="1">
    <citation type="submission" date="2020-08" db="EMBL/GenBank/DDBJ databases">
        <title>Genomic Encyclopedia of Type Strains, Phase IV (KMG-IV): sequencing the most valuable type-strain genomes for metagenomic binning, comparative biology and taxonomic classification.</title>
        <authorList>
            <person name="Goeker M."/>
        </authorList>
    </citation>
    <scope>NUCLEOTIDE SEQUENCE [LARGE SCALE GENOMIC DNA]</scope>
    <source>
        <strain evidence="11 12">DSM 25622</strain>
    </source>
</reference>
<evidence type="ECO:0000256" key="3">
    <source>
        <dbReference type="ARBA" id="ARBA00007681"/>
    </source>
</evidence>
<dbReference type="Proteomes" id="UP000580654">
    <property type="component" value="Unassembled WGS sequence"/>
</dbReference>
<keyword evidence="10" id="KW-1003">Cell membrane</keyword>
<dbReference type="FunFam" id="1.10.287.80:FF:000001">
    <property type="entry name" value="ATP synthase gamma chain"/>
    <property type="match status" value="1"/>
</dbReference>